<proteinExistence type="predicted"/>
<name>F2AM18_RHOBT</name>
<evidence type="ECO:0000313" key="3">
    <source>
        <dbReference type="Proteomes" id="UP000006222"/>
    </source>
</evidence>
<evidence type="ECO:0000313" key="2">
    <source>
        <dbReference type="EMBL" id="EGF29293.1"/>
    </source>
</evidence>
<gene>
    <name evidence="2" type="ORF">RBWH47_01891</name>
</gene>
<evidence type="ECO:0000256" key="1">
    <source>
        <dbReference type="SAM" id="Phobius"/>
    </source>
</evidence>
<organism evidence="2 3">
    <name type="scientific">Rhodopirellula baltica WH47</name>
    <dbReference type="NCBI Taxonomy" id="991778"/>
    <lineage>
        <taxon>Bacteria</taxon>
        <taxon>Pseudomonadati</taxon>
        <taxon>Planctomycetota</taxon>
        <taxon>Planctomycetia</taxon>
        <taxon>Pirellulales</taxon>
        <taxon>Pirellulaceae</taxon>
        <taxon>Rhodopirellula</taxon>
    </lineage>
</organism>
<keyword evidence="1" id="KW-1133">Transmembrane helix</keyword>
<dbReference type="Proteomes" id="UP000006222">
    <property type="component" value="Unassembled WGS sequence"/>
</dbReference>
<comment type="caution">
    <text evidence="2">The sequence shown here is derived from an EMBL/GenBank/DDBJ whole genome shotgun (WGS) entry which is preliminary data.</text>
</comment>
<dbReference type="AlphaFoldDB" id="F2AM18"/>
<keyword evidence="1" id="KW-0812">Transmembrane</keyword>
<dbReference type="EMBL" id="AFAR01000042">
    <property type="protein sequence ID" value="EGF29293.1"/>
    <property type="molecule type" value="Genomic_DNA"/>
</dbReference>
<dbReference type="PATRIC" id="fig|991778.3.peg.748"/>
<feature type="transmembrane region" description="Helical" evidence="1">
    <location>
        <begin position="32"/>
        <end position="53"/>
    </location>
</feature>
<sequence length="132" mass="15008">MELHERFGLGQFAMAAIGAARWKGNVVRFIDLFGHSSAMVLAVIFTAFTPWLFRIGFAFLAKRSRLAFAFAFHFLKTCREQFDLLDQHVNDRLLLLKQRLAIRAIGGDLGHIHDPQIVIDSGQIHQHQFFAG</sequence>
<reference evidence="2 3" key="1">
    <citation type="journal article" date="2013" name="Mar. Genomics">
        <title>Expression of sulfatases in Rhodopirellula baltica and the diversity of sulfatases in the genus Rhodopirellula.</title>
        <authorList>
            <person name="Wegner C.E."/>
            <person name="Richter-Heitmann T."/>
            <person name="Klindworth A."/>
            <person name="Klockow C."/>
            <person name="Richter M."/>
            <person name="Achstetter T."/>
            <person name="Glockner F.O."/>
            <person name="Harder J."/>
        </authorList>
    </citation>
    <scope>NUCLEOTIDE SEQUENCE [LARGE SCALE GENOMIC DNA]</scope>
    <source>
        <strain evidence="2 3">WH47</strain>
    </source>
</reference>
<accession>F2AM18</accession>
<keyword evidence="1" id="KW-0472">Membrane</keyword>
<protein>
    <submittedName>
        <fullName evidence="2">Uncharacterized protein</fullName>
    </submittedName>
</protein>